<proteinExistence type="predicted"/>
<feature type="region of interest" description="Disordered" evidence="1">
    <location>
        <begin position="739"/>
        <end position="772"/>
    </location>
</feature>
<evidence type="ECO:0000256" key="1">
    <source>
        <dbReference type="SAM" id="MobiDB-lite"/>
    </source>
</evidence>
<keyword evidence="3" id="KW-1185">Reference proteome</keyword>
<evidence type="ECO:0000313" key="3">
    <source>
        <dbReference type="Proteomes" id="UP000002668"/>
    </source>
</evidence>
<organism evidence="3">
    <name type="scientific">Leptosphaeria maculans (strain JN3 / isolate v23.1.3 / race Av1-4-5-6-7-8)</name>
    <name type="common">Blackleg fungus</name>
    <name type="synonym">Phoma lingam</name>
    <dbReference type="NCBI Taxonomy" id="985895"/>
    <lineage>
        <taxon>Eukaryota</taxon>
        <taxon>Fungi</taxon>
        <taxon>Dikarya</taxon>
        <taxon>Ascomycota</taxon>
        <taxon>Pezizomycotina</taxon>
        <taxon>Dothideomycetes</taxon>
        <taxon>Pleosporomycetidae</taxon>
        <taxon>Pleosporales</taxon>
        <taxon>Pleosporineae</taxon>
        <taxon>Leptosphaeriaceae</taxon>
        <taxon>Plenodomus</taxon>
        <taxon>Plenodomus lingam/Leptosphaeria maculans species complex</taxon>
    </lineage>
</organism>
<gene>
    <name evidence="2" type="ORF">LEMA_P056490.1</name>
</gene>
<feature type="compositionally biased region" description="Basic and acidic residues" evidence="1">
    <location>
        <begin position="12"/>
        <end position="28"/>
    </location>
</feature>
<dbReference type="Proteomes" id="UP000002668">
    <property type="component" value="Genome"/>
</dbReference>
<dbReference type="InParanoid" id="E4ZH45"/>
<feature type="compositionally biased region" description="Acidic residues" evidence="1">
    <location>
        <begin position="750"/>
        <end position="763"/>
    </location>
</feature>
<sequence>MPSQQYTKKPKTLAERRAREQAESEARMDTIEADLAAKDTLTKKVFGPSAKPRALRTKMDRQLSTALENYDSGSDEVPASKPSTPSTCKRDHPSDIDDEYFEPAHSRKKSRLSTASTSMDQIPPVKDWPAEREVTKHGVANNSIGAAIWTPINNDDKGKDRILAERSRKEGTGLQFAVFRGDMTCPNGVTWEDQAWMEATDKRQEHMQDWIEKKDAEAAVTVYDLKAGVALSTVALWPRPKALYEQQSLGRKLNERRQLLKLVMDYTERELRRDVFEVIDTERFRFAHKQQARQAQSHGMSTASEVLRRLQRNTLFPTGGHPDTKYFDFMIEYLPGNNANSDTVTRSAMELISPLFPDRFEPYKTRIGNIKSYLNFCSSNIKESATLAHNLEILLAQMIVNGPYLIGNRHFTLLAYLVYGESRLQQLLNRYKIIYPVNTIDKNLSVWMEIYYEGCIDGYDEWTARGDVDYLRSFFDYVTLSEVVDPHENANGPEPERTGRLHSQQETEKTDCSHRSNKDYRVAEALESKPRAMPQTAISIKNSKATAMETEASQTLIIVGGQDEPATDPEANQAISRSEPATTITPIYVPEVMARLWVKSLEPKKGNQIDERVIAIRHAAANEERFYLLEDLKWYTLHRVPQHRKDAWRKDTLKVAMTCEPVNFKVTDSENDEDSRNTAALYKGWTRFAVMAGHPNVDPLHHDEEAWKNSIYLSSYNRPIGEHAIRMHRERMKEVGDIHENGQEVGPIDAELEEDDNEANEGDEERKEEIEG</sequence>
<feature type="region of interest" description="Disordered" evidence="1">
    <location>
        <begin position="485"/>
        <end position="518"/>
    </location>
</feature>
<dbReference type="HOGENOM" id="CLU_362108_0_0_1"/>
<protein>
    <submittedName>
        <fullName evidence="2">Predicted protein</fullName>
    </submittedName>
</protein>
<accession>E4ZH45</accession>
<reference evidence="3" key="1">
    <citation type="journal article" date="2011" name="Nat. Commun.">
        <title>Effector diversification within compartments of the Leptosphaeria maculans genome affected by Repeat-Induced Point mutations.</title>
        <authorList>
            <person name="Rouxel T."/>
            <person name="Grandaubert J."/>
            <person name="Hane J.K."/>
            <person name="Hoede C."/>
            <person name="van de Wouw A.P."/>
            <person name="Couloux A."/>
            <person name="Dominguez V."/>
            <person name="Anthouard V."/>
            <person name="Bally P."/>
            <person name="Bourras S."/>
            <person name="Cozijnsen A.J."/>
            <person name="Ciuffetti L.M."/>
            <person name="Degrave A."/>
            <person name="Dilmaghani A."/>
            <person name="Duret L."/>
            <person name="Fudal I."/>
            <person name="Goodwin S.B."/>
            <person name="Gout L."/>
            <person name="Glaser N."/>
            <person name="Linglin J."/>
            <person name="Kema G.H.J."/>
            <person name="Lapalu N."/>
            <person name="Lawrence C.B."/>
            <person name="May K."/>
            <person name="Meyer M."/>
            <person name="Ollivier B."/>
            <person name="Poulain J."/>
            <person name="Schoch C.L."/>
            <person name="Simon A."/>
            <person name="Spatafora J.W."/>
            <person name="Stachowiak A."/>
            <person name="Turgeon B.G."/>
            <person name="Tyler B.M."/>
            <person name="Vincent D."/>
            <person name="Weissenbach J."/>
            <person name="Amselem J."/>
            <person name="Quesneville H."/>
            <person name="Oliver R.P."/>
            <person name="Wincker P."/>
            <person name="Balesdent M.-H."/>
            <person name="Howlett B.J."/>
        </authorList>
    </citation>
    <scope>NUCLEOTIDE SEQUENCE [LARGE SCALE GENOMIC DNA]</scope>
    <source>
        <strain evidence="3">JN3 / isolate v23.1.3 / race Av1-4-5-6-7-8</strain>
    </source>
</reference>
<dbReference type="VEuPathDB" id="FungiDB:LEMA_P056490.1"/>
<dbReference type="AlphaFoldDB" id="E4ZH45"/>
<dbReference type="EMBL" id="FP929065">
    <property type="protein sequence ID" value="CBX90615.1"/>
    <property type="molecule type" value="Genomic_DNA"/>
</dbReference>
<dbReference type="OrthoDB" id="10553551at2759"/>
<name>E4ZH45_LEPMJ</name>
<feature type="region of interest" description="Disordered" evidence="1">
    <location>
        <begin position="46"/>
        <end position="124"/>
    </location>
</feature>
<feature type="region of interest" description="Disordered" evidence="1">
    <location>
        <begin position="1"/>
        <end position="28"/>
    </location>
</feature>
<dbReference type="GeneID" id="13285208"/>
<evidence type="ECO:0000313" key="2">
    <source>
        <dbReference type="EMBL" id="CBX90615.1"/>
    </source>
</evidence>